<proteinExistence type="predicted"/>
<dbReference type="InterPro" id="IPR001547">
    <property type="entry name" value="Glyco_hydro_5"/>
</dbReference>
<dbReference type="GO" id="GO:0000272">
    <property type="term" value="P:polysaccharide catabolic process"/>
    <property type="evidence" value="ECO:0007669"/>
    <property type="project" value="InterPro"/>
</dbReference>
<dbReference type="AlphaFoldDB" id="A0AAV6P3F9"/>
<feature type="non-terminal residue" evidence="3">
    <location>
        <position position="1"/>
    </location>
</feature>
<dbReference type="PANTHER" id="PTHR31263:SF0">
    <property type="entry name" value="CELLULASE FAMILY PROTEIN (AFU_ORTHOLOGUE AFUA_5G14560)"/>
    <property type="match status" value="1"/>
</dbReference>
<comment type="caution">
    <text evidence="3">The sequence shown here is derived from an EMBL/GenBank/DDBJ whole genome shotgun (WGS) entry which is preliminary data.</text>
</comment>
<keyword evidence="1" id="KW-0378">Hydrolase</keyword>
<dbReference type="Pfam" id="PF00150">
    <property type="entry name" value="Cellulase"/>
    <property type="match status" value="1"/>
</dbReference>
<protein>
    <recommendedName>
        <fullName evidence="2">Glycoside hydrolase family 5 domain-containing protein</fullName>
    </recommendedName>
</protein>
<organism evidence="3 4">
    <name type="scientific">Cucurbita argyrosperma subsp. sororia</name>
    <dbReference type="NCBI Taxonomy" id="37648"/>
    <lineage>
        <taxon>Eukaryota</taxon>
        <taxon>Viridiplantae</taxon>
        <taxon>Streptophyta</taxon>
        <taxon>Embryophyta</taxon>
        <taxon>Tracheophyta</taxon>
        <taxon>Spermatophyta</taxon>
        <taxon>Magnoliopsida</taxon>
        <taxon>eudicotyledons</taxon>
        <taxon>Gunneridae</taxon>
        <taxon>Pentapetalae</taxon>
        <taxon>rosids</taxon>
        <taxon>fabids</taxon>
        <taxon>Cucurbitales</taxon>
        <taxon>Cucurbitaceae</taxon>
        <taxon>Cucurbiteae</taxon>
        <taxon>Cucurbita</taxon>
    </lineage>
</organism>
<dbReference type="PANTHER" id="PTHR31263">
    <property type="entry name" value="CELLULASE FAMILY PROTEIN (AFU_ORTHOLOGUE AFUA_5G14560)"/>
    <property type="match status" value="1"/>
</dbReference>
<evidence type="ECO:0000256" key="1">
    <source>
        <dbReference type="ARBA" id="ARBA00022801"/>
    </source>
</evidence>
<dbReference type="GO" id="GO:0004553">
    <property type="term" value="F:hydrolase activity, hydrolyzing O-glycosyl compounds"/>
    <property type="evidence" value="ECO:0007669"/>
    <property type="project" value="InterPro"/>
</dbReference>
<gene>
    <name evidence="3" type="ORF">SDJN03_03379</name>
</gene>
<evidence type="ECO:0000259" key="2">
    <source>
        <dbReference type="Pfam" id="PF00150"/>
    </source>
</evidence>
<reference evidence="3 4" key="1">
    <citation type="journal article" date="2021" name="Hortic Res">
        <title>The domestication of Cucurbita argyrosperma as revealed by the genome of its wild relative.</title>
        <authorList>
            <person name="Barrera-Redondo J."/>
            <person name="Sanchez-de la Vega G."/>
            <person name="Aguirre-Liguori J.A."/>
            <person name="Castellanos-Morales G."/>
            <person name="Gutierrez-Guerrero Y.T."/>
            <person name="Aguirre-Dugua X."/>
            <person name="Aguirre-Planter E."/>
            <person name="Tenaillon M.I."/>
            <person name="Lira-Saade R."/>
            <person name="Eguiarte L.E."/>
        </authorList>
    </citation>
    <scope>NUCLEOTIDE SEQUENCE [LARGE SCALE GENOMIC DNA]</scope>
    <source>
        <strain evidence="3">JBR-2021</strain>
    </source>
</reference>
<accession>A0AAV6P3F9</accession>
<dbReference type="EMBL" id="JAGKQH010000002">
    <property type="protein sequence ID" value="KAG6606062.1"/>
    <property type="molecule type" value="Genomic_DNA"/>
</dbReference>
<dbReference type="Proteomes" id="UP000685013">
    <property type="component" value="Chromosome 2"/>
</dbReference>
<feature type="domain" description="Glycoside hydrolase family 5" evidence="2">
    <location>
        <begin position="10"/>
        <end position="216"/>
    </location>
</feature>
<name>A0AAV6P3F9_9ROSI</name>
<sequence>MVAQGLDKRPLKELASEITSRQFNCVRLTWSVHMFTRYAYECVGDVLDGLDIADVKSGVAKHNPEILKMTVAKAFQTVINCLGSEGIMVILDNHISQPRWCCSLDDGNGFFGDRNFNPNEWFQGLSFVAVQFTCNPHVVGMSLRNELRGPFTNNDAWCYYMRRGSQLIHRINQNLLIIISGLNYGNDLSQLKKRPLGYTFQNKVVLEAHLYSFSGDNESKILILCSLVNLGMINRGAIEAENRFMSCFLARIAEKDIDWALWAFQGSYMYRQGHVDPDESFGVMDHTWTKDRNPKLKQMLQLIKRVNQDLNSNAPMSYIILHPVSGQCVKSDGKGGIELGDCATPTQWNHSGDASPMKLLSNGQCLKSAGDGKSPIVSTDCSGDEYNWTVASKAKLQLSTKVGEESFCLAKESDTSIVVKKCICLDAESCMDDPQSQWFKLVPTNVA</sequence>
<keyword evidence="4" id="KW-1185">Reference proteome</keyword>
<evidence type="ECO:0000313" key="4">
    <source>
        <dbReference type="Proteomes" id="UP000685013"/>
    </source>
</evidence>
<evidence type="ECO:0000313" key="3">
    <source>
        <dbReference type="EMBL" id="KAG6606062.1"/>
    </source>
</evidence>